<evidence type="ECO:0000256" key="3">
    <source>
        <dbReference type="ARBA" id="ARBA00022475"/>
    </source>
</evidence>
<dbReference type="AlphaFoldDB" id="A0A564UHV4"/>
<dbReference type="PANTHER" id="PTHR32024">
    <property type="entry name" value="TRK SYSTEM POTASSIUM UPTAKE PROTEIN TRKG-RELATED"/>
    <property type="match status" value="1"/>
</dbReference>
<feature type="transmembrane region" description="Helical" evidence="8">
    <location>
        <begin position="344"/>
        <end position="369"/>
    </location>
</feature>
<protein>
    <submittedName>
        <fullName evidence="9">Ktr system potassium uptake protein B</fullName>
    </submittedName>
</protein>
<keyword evidence="2" id="KW-0813">Transport</keyword>
<dbReference type="GO" id="GO:0030001">
    <property type="term" value="P:metal ion transport"/>
    <property type="evidence" value="ECO:0007669"/>
    <property type="project" value="UniProtKB-ARBA"/>
</dbReference>
<accession>A0A564UHV4</accession>
<name>A0A564UHV4_9FIRM</name>
<keyword evidence="5 8" id="KW-1133">Transmembrane helix</keyword>
<gene>
    <name evidence="9" type="primary">ktrB</name>
    <name evidence="9" type="ORF">DLSSTS7063_02591</name>
</gene>
<reference evidence="9 10" key="1">
    <citation type="submission" date="2019-07" db="EMBL/GenBank/DDBJ databases">
        <authorList>
            <person name="Hibberd C M."/>
            <person name="Gehrig L. J."/>
            <person name="Chang H.-W."/>
            <person name="Venkatesh S."/>
        </authorList>
    </citation>
    <scope>NUCLEOTIDE SEQUENCE [LARGE SCALE GENOMIC DNA]</scope>
    <source>
        <strain evidence="9">Dorea_longicatena_SSTS_Bg7063</strain>
    </source>
</reference>
<evidence type="ECO:0000256" key="4">
    <source>
        <dbReference type="ARBA" id="ARBA00022692"/>
    </source>
</evidence>
<feature type="transmembrane region" description="Helical" evidence="8">
    <location>
        <begin position="227"/>
        <end position="246"/>
    </location>
</feature>
<sequence>MKILVIGFLSVIVLGAVLLWLPVSNEKPISFLDALFTSTTSVCVTGLVTVVPKYQFTITGKIILLILIQIGGLGIIACITAFFMLLKRKITVKERIVIQEAYNMNSLGGLVGMVRRILFGTVVVEGIGAAFYAIQFSRDYGLVKGIWYGVFHSVSAFCNAGIDILGEDSLARYVTNPVINITTMMLIILGGIGFTVWYDVIDNGKKIWHREIPKEWCFTRLKLHSKITIVTTLILLIAGTLLNFVLEYRNPETIGNLNVGQKIMASAFQAVTTRTAGFSTFQQSGMHEETGFLNIILMFIGGSPGGTAGGLKTTTFALLFLAFHTMLRGGHDIECFRRKVAEDSFRVAFVAIMLALGIYVTGTTVIAAIEPDSISLQRIMYETASAMATVGLTQDLTTHLRVGSKIVLMILMYAGRVGPMTIALVFAGKVNLQEKMRTLPTEKIMIG</sequence>
<evidence type="ECO:0000256" key="2">
    <source>
        <dbReference type="ARBA" id="ARBA00022448"/>
    </source>
</evidence>
<evidence type="ECO:0000256" key="6">
    <source>
        <dbReference type="ARBA" id="ARBA00023065"/>
    </source>
</evidence>
<evidence type="ECO:0000313" key="10">
    <source>
        <dbReference type="Proteomes" id="UP000398619"/>
    </source>
</evidence>
<dbReference type="GO" id="GO:0005886">
    <property type="term" value="C:plasma membrane"/>
    <property type="evidence" value="ECO:0007669"/>
    <property type="project" value="UniProtKB-SubCell"/>
</dbReference>
<dbReference type="Proteomes" id="UP000398619">
    <property type="component" value="Unassembled WGS sequence"/>
</dbReference>
<evidence type="ECO:0000256" key="7">
    <source>
        <dbReference type="ARBA" id="ARBA00023136"/>
    </source>
</evidence>
<organism evidence="9 10">
    <name type="scientific">Dorea longicatena</name>
    <dbReference type="NCBI Taxonomy" id="88431"/>
    <lineage>
        <taxon>Bacteria</taxon>
        <taxon>Bacillati</taxon>
        <taxon>Bacillota</taxon>
        <taxon>Clostridia</taxon>
        <taxon>Lachnospirales</taxon>
        <taxon>Lachnospiraceae</taxon>
        <taxon>Dorea</taxon>
    </lineage>
</organism>
<comment type="subcellular location">
    <subcellularLocation>
        <location evidence="1">Cell membrane</location>
        <topology evidence="1">Multi-pass membrane protein</topology>
    </subcellularLocation>
</comment>
<proteinExistence type="predicted"/>
<feature type="transmembrane region" description="Helical" evidence="8">
    <location>
        <begin position="113"/>
        <end position="134"/>
    </location>
</feature>
<dbReference type="InterPro" id="IPR003445">
    <property type="entry name" value="Cat_transpt"/>
</dbReference>
<dbReference type="GO" id="GO:0008324">
    <property type="term" value="F:monoatomic cation transmembrane transporter activity"/>
    <property type="evidence" value="ECO:0007669"/>
    <property type="project" value="InterPro"/>
</dbReference>
<keyword evidence="7 8" id="KW-0472">Membrane</keyword>
<dbReference type="PANTHER" id="PTHR32024:SF1">
    <property type="entry name" value="KTR SYSTEM POTASSIUM UPTAKE PROTEIN B"/>
    <property type="match status" value="1"/>
</dbReference>
<evidence type="ECO:0000256" key="1">
    <source>
        <dbReference type="ARBA" id="ARBA00004651"/>
    </source>
</evidence>
<evidence type="ECO:0000313" key="9">
    <source>
        <dbReference type="EMBL" id="VUX19113.1"/>
    </source>
</evidence>
<keyword evidence="6" id="KW-0406">Ion transport</keyword>
<feature type="transmembrane region" description="Helical" evidence="8">
    <location>
        <begin position="62"/>
        <end position="86"/>
    </location>
</feature>
<keyword evidence="3" id="KW-1003">Cell membrane</keyword>
<feature type="transmembrane region" description="Helical" evidence="8">
    <location>
        <begin position="178"/>
        <end position="200"/>
    </location>
</feature>
<evidence type="ECO:0000256" key="5">
    <source>
        <dbReference type="ARBA" id="ARBA00022989"/>
    </source>
</evidence>
<dbReference type="Pfam" id="PF02386">
    <property type="entry name" value="TrkH"/>
    <property type="match status" value="1"/>
</dbReference>
<dbReference type="EMBL" id="CABHNM010000060">
    <property type="protein sequence ID" value="VUX19113.1"/>
    <property type="molecule type" value="Genomic_DNA"/>
</dbReference>
<evidence type="ECO:0000256" key="8">
    <source>
        <dbReference type="SAM" id="Phobius"/>
    </source>
</evidence>
<feature type="transmembrane region" description="Helical" evidence="8">
    <location>
        <begin position="406"/>
        <end position="427"/>
    </location>
</feature>
<keyword evidence="4 8" id="KW-0812">Transmembrane</keyword>
<feature type="transmembrane region" description="Helical" evidence="8">
    <location>
        <begin position="29"/>
        <end position="50"/>
    </location>
</feature>